<dbReference type="GO" id="GO:0034080">
    <property type="term" value="P:CENP-A containing chromatin assembly"/>
    <property type="evidence" value="ECO:0007669"/>
    <property type="project" value="InterPro"/>
</dbReference>
<proteinExistence type="predicted"/>
<sequence length="110" mass="12235">TDSKSWLPRRGQPPAEENAFMELQSKVKSSLVRILKIRANLTSLQALEGSRELEDIIGVSDASCPLSAEMQKTRVLMSQAELLQRNHRKLPAQEDIQTGTSSAFLKSLLD</sequence>
<dbReference type="Proteomes" id="UP000054244">
    <property type="component" value="Unassembled WGS sequence"/>
</dbReference>
<evidence type="ECO:0000313" key="2">
    <source>
        <dbReference type="Proteomes" id="UP000054244"/>
    </source>
</evidence>
<feature type="non-terminal residue" evidence="1">
    <location>
        <position position="1"/>
    </location>
</feature>
<dbReference type="PANTHER" id="PTHR15581:SF0">
    <property type="entry name" value="CENTROMERE PROTEIN R"/>
    <property type="match status" value="1"/>
</dbReference>
<dbReference type="AlphaFoldDB" id="A0A091NES6"/>
<feature type="non-terminal residue" evidence="1">
    <location>
        <position position="110"/>
    </location>
</feature>
<evidence type="ECO:0000313" key="1">
    <source>
        <dbReference type="EMBL" id="KFP88178.1"/>
    </source>
</evidence>
<dbReference type="EMBL" id="KL382353">
    <property type="protein sequence ID" value="KFP88178.1"/>
    <property type="molecule type" value="Genomic_DNA"/>
</dbReference>
<dbReference type="Pfam" id="PF06729">
    <property type="entry name" value="CENP-R"/>
    <property type="match status" value="1"/>
</dbReference>
<name>A0A091NES6_APAVI</name>
<protein>
    <submittedName>
        <fullName evidence="1">Centromere protein R</fullName>
    </submittedName>
</protein>
<organism evidence="1 2">
    <name type="scientific">Apaloderma vittatum</name>
    <name type="common">Bar-tailed trogon</name>
    <dbReference type="NCBI Taxonomy" id="57397"/>
    <lineage>
        <taxon>Eukaryota</taxon>
        <taxon>Metazoa</taxon>
        <taxon>Chordata</taxon>
        <taxon>Craniata</taxon>
        <taxon>Vertebrata</taxon>
        <taxon>Euteleostomi</taxon>
        <taxon>Archelosauria</taxon>
        <taxon>Archosauria</taxon>
        <taxon>Dinosauria</taxon>
        <taxon>Saurischia</taxon>
        <taxon>Theropoda</taxon>
        <taxon>Coelurosauria</taxon>
        <taxon>Aves</taxon>
        <taxon>Neognathae</taxon>
        <taxon>Neoaves</taxon>
        <taxon>Telluraves</taxon>
        <taxon>Coraciimorphae</taxon>
        <taxon>Trogoniformes</taxon>
        <taxon>Trogonidae</taxon>
        <taxon>Apaloderma</taxon>
    </lineage>
</organism>
<dbReference type="GO" id="GO:0005654">
    <property type="term" value="C:nucleoplasm"/>
    <property type="evidence" value="ECO:0007669"/>
    <property type="project" value="TreeGrafter"/>
</dbReference>
<dbReference type="GO" id="GO:0006355">
    <property type="term" value="P:regulation of DNA-templated transcription"/>
    <property type="evidence" value="ECO:0007669"/>
    <property type="project" value="InterPro"/>
</dbReference>
<gene>
    <name evidence="1" type="ORF">N311_04369</name>
</gene>
<accession>A0A091NES6</accession>
<dbReference type="PANTHER" id="PTHR15581">
    <property type="entry name" value="CENTROMERE PROTEIN R"/>
    <property type="match status" value="1"/>
</dbReference>
<keyword evidence="2" id="KW-1185">Reference proteome</keyword>
<dbReference type="InterPro" id="IPR009601">
    <property type="entry name" value="CENP-R"/>
</dbReference>
<reference evidence="1 2" key="1">
    <citation type="submission" date="2014-04" db="EMBL/GenBank/DDBJ databases">
        <title>Genome evolution of avian class.</title>
        <authorList>
            <person name="Zhang G."/>
            <person name="Li C."/>
        </authorList>
    </citation>
    <scope>NUCLEOTIDE SEQUENCE [LARGE SCALE GENOMIC DNA]</scope>
    <source>
        <strain evidence="1">BGI_N311</strain>
    </source>
</reference>